<name>A0A4Q7WMK0_9ACTN</name>
<sequence length="80" mass="8528">MKTTSTTGTISIRRVAADSKSDQVTVVLTTPDHAWLLRRTGQQPFGIDPDLAELDGRRVAVTGYAGGGVFLLTEDPVALD</sequence>
<comment type="caution">
    <text evidence="1">The sequence shown here is derived from an EMBL/GenBank/DDBJ whole genome shotgun (WGS) entry which is preliminary data.</text>
</comment>
<keyword evidence="2" id="KW-1185">Reference proteome</keyword>
<dbReference type="Proteomes" id="UP000292027">
    <property type="component" value="Unassembled WGS sequence"/>
</dbReference>
<dbReference type="AlphaFoldDB" id="A0A4Q7WMK0"/>
<proteinExistence type="predicted"/>
<dbReference type="EMBL" id="SHKR01000015">
    <property type="protein sequence ID" value="RZU11322.1"/>
    <property type="molecule type" value="Genomic_DNA"/>
</dbReference>
<organism evidence="1 2">
    <name type="scientific">Kribbella rubisoli</name>
    <dbReference type="NCBI Taxonomy" id="3075929"/>
    <lineage>
        <taxon>Bacteria</taxon>
        <taxon>Bacillati</taxon>
        <taxon>Actinomycetota</taxon>
        <taxon>Actinomycetes</taxon>
        <taxon>Propionibacteriales</taxon>
        <taxon>Kribbellaceae</taxon>
        <taxon>Kribbella</taxon>
    </lineage>
</organism>
<dbReference type="RefSeq" id="WP_130447776.1">
    <property type="nucleotide sequence ID" value="NZ_SHKR01000015.1"/>
</dbReference>
<accession>A0A4Q7WMK0</accession>
<gene>
    <name evidence="1" type="ORF">EV645_6484</name>
</gene>
<evidence type="ECO:0000313" key="1">
    <source>
        <dbReference type="EMBL" id="RZU11322.1"/>
    </source>
</evidence>
<protein>
    <submittedName>
        <fullName evidence="1">Uncharacterized protein</fullName>
    </submittedName>
</protein>
<evidence type="ECO:0000313" key="2">
    <source>
        <dbReference type="Proteomes" id="UP000292027"/>
    </source>
</evidence>
<reference evidence="1 2" key="1">
    <citation type="journal article" date="2015" name="Stand. Genomic Sci.">
        <title>Genomic Encyclopedia of Bacterial and Archaeal Type Strains, Phase III: the genomes of soil and plant-associated and newly described type strains.</title>
        <authorList>
            <person name="Whitman W.B."/>
            <person name="Woyke T."/>
            <person name="Klenk H.P."/>
            <person name="Zhou Y."/>
            <person name="Lilburn T.G."/>
            <person name="Beck B.J."/>
            <person name="De Vos P."/>
            <person name="Vandamme P."/>
            <person name="Eisen J.A."/>
            <person name="Garrity G."/>
            <person name="Hugenholtz P."/>
            <person name="Kyrpides N.C."/>
        </authorList>
    </citation>
    <scope>NUCLEOTIDE SEQUENCE [LARGE SCALE GENOMIC DNA]</scope>
    <source>
        <strain evidence="1 2">VKM Ac-2540</strain>
    </source>
</reference>